<evidence type="ECO:0000256" key="6">
    <source>
        <dbReference type="ARBA" id="ARBA00022670"/>
    </source>
</evidence>
<dbReference type="Gene3D" id="3.40.710.10">
    <property type="entry name" value="DD-peptidase/beta-lactamase superfamily"/>
    <property type="match status" value="1"/>
</dbReference>
<feature type="transmembrane region" description="Helical" evidence="16">
    <location>
        <begin position="25"/>
        <end position="47"/>
    </location>
</feature>
<sequence>MTIVIRSANKRTGAKQNVTPSLVHWRFVVVLLAIILVFTGLAVRAAYIQVISPDNLIQQGDNRTLRTRNMPSYRGLITDRNGVELAVSVPVRAIYADPKIIHQQDGLSKTRRWKALAEVLGQDVESLRSKVSNPSRRFVYLQRQVSPAMAEYVEELKIPGIYLRQESRRYYPNGEVTAQLIGITDVDDNGIEGLERLYNDWLTGTPGSRVIRRDAKGRQVEILQSEAGEAAGTVQLTIDQRIQALAYREIKEAMLYYKATSASALVVDVESGDILAMVNAPSFNPNDRDNVSPHRMRNRVITDAFEPGSSLKPLAVLAALEFGETKVGDIVDTSPGWMRLGGSLVKDFRNYGKLSLEEIIQHSSNMGTSKLALSVPKNFLLDTYYNLGLMTDTGTNIPGEANGIFHERSRWSEFELATLSFGYGISVTTAQLARMYATLANGGIKRPLNIVHKPQSTSWKPQEERVISEHNAKAIIDMMESVTQEDGSGKKAKVQGYRVAGKTGTSRKAVAGGYGEEYVNIFAGLAPLTNPRLVTIVLINEPGGDLYHAGDTAAPVFSKIMGGALQLMNVPPDDRQVTSTQWLKGAGNGS</sequence>
<evidence type="ECO:0000259" key="18">
    <source>
        <dbReference type="Pfam" id="PF03717"/>
    </source>
</evidence>
<comment type="catalytic activity">
    <reaction evidence="16">
        <text>Preferential cleavage: (Ac)2-L-Lys-D-Ala-|-D-Ala. Also transpeptidation of peptidyl-alanyl moieties that are N-acyl substituents of D-alanine.</text>
        <dbReference type="EC" id="3.4.16.4"/>
    </reaction>
</comment>
<protein>
    <recommendedName>
        <fullName evidence="16">Peptidoglycan D,D-transpeptidase FtsI</fullName>
        <ecNumber evidence="16">3.4.16.4</ecNumber>
    </recommendedName>
    <alternativeName>
        <fullName evidence="16">Penicillin-binding protein 3</fullName>
        <shortName evidence="16">PBP-3</shortName>
    </alternativeName>
</protein>
<dbReference type="InterPro" id="IPR037532">
    <property type="entry name" value="FtsI_transpept"/>
</dbReference>
<evidence type="ECO:0000256" key="12">
    <source>
        <dbReference type="ARBA" id="ARBA00023136"/>
    </source>
</evidence>
<comment type="similarity">
    <text evidence="16">Belongs to the transpeptidase family. FtsI subfamily.</text>
</comment>
<evidence type="ECO:0000256" key="13">
    <source>
        <dbReference type="ARBA" id="ARBA00023210"/>
    </source>
</evidence>
<evidence type="ECO:0000256" key="8">
    <source>
        <dbReference type="ARBA" id="ARBA00022801"/>
    </source>
</evidence>
<reference evidence="19" key="1">
    <citation type="submission" date="2022-11" db="EMBL/GenBank/DDBJ databases">
        <title>Alteromonas sp. nov., isolated from sea water of the Qingdao.</title>
        <authorList>
            <person name="Wang Q."/>
        </authorList>
    </citation>
    <scope>NUCLEOTIDE SEQUENCE</scope>
    <source>
        <strain evidence="19">ASW11-7</strain>
    </source>
</reference>
<evidence type="ECO:0000256" key="1">
    <source>
        <dbReference type="ARBA" id="ARBA00004370"/>
    </source>
</evidence>
<keyword evidence="10 16" id="KW-0573">Peptidoglycan synthesis</keyword>
<dbReference type="Pfam" id="PF00905">
    <property type="entry name" value="Transpeptidase"/>
    <property type="match status" value="1"/>
</dbReference>
<evidence type="ECO:0000259" key="17">
    <source>
        <dbReference type="Pfam" id="PF00905"/>
    </source>
</evidence>
<keyword evidence="4 16" id="KW-0132">Cell division</keyword>
<keyword evidence="11 16" id="KW-1133">Transmembrane helix</keyword>
<dbReference type="SUPFAM" id="SSF56519">
    <property type="entry name" value="Penicillin binding protein dimerisation domain"/>
    <property type="match status" value="1"/>
</dbReference>
<evidence type="ECO:0000256" key="3">
    <source>
        <dbReference type="ARBA" id="ARBA00022519"/>
    </source>
</evidence>
<dbReference type="InterPro" id="IPR005311">
    <property type="entry name" value="PBP_dimer"/>
</dbReference>
<dbReference type="PANTHER" id="PTHR30627:SF1">
    <property type="entry name" value="PEPTIDOGLYCAN D,D-TRANSPEPTIDASE FTSI"/>
    <property type="match status" value="1"/>
</dbReference>
<keyword evidence="14 16" id="KW-0131">Cell cycle</keyword>
<evidence type="ECO:0000256" key="15">
    <source>
        <dbReference type="ARBA" id="ARBA00023316"/>
    </source>
</evidence>
<keyword evidence="6 16" id="KW-0645">Protease</keyword>
<dbReference type="Gene3D" id="3.30.450.330">
    <property type="match status" value="1"/>
</dbReference>
<evidence type="ECO:0000256" key="11">
    <source>
        <dbReference type="ARBA" id="ARBA00022989"/>
    </source>
</evidence>
<dbReference type="EC" id="3.4.16.4" evidence="16"/>
<dbReference type="Pfam" id="PF03717">
    <property type="entry name" value="PBP_dimer"/>
    <property type="match status" value="1"/>
</dbReference>
<gene>
    <name evidence="16" type="primary">ftsI</name>
    <name evidence="19" type="ORF">OPS25_00900</name>
</gene>
<keyword evidence="3 16" id="KW-0997">Cell inner membrane</keyword>
<keyword evidence="8 16" id="KW-0378">Hydrolase</keyword>
<evidence type="ECO:0000256" key="14">
    <source>
        <dbReference type="ARBA" id="ARBA00023306"/>
    </source>
</evidence>
<evidence type="ECO:0000313" key="19">
    <source>
        <dbReference type="EMBL" id="MCW8107060.1"/>
    </source>
</evidence>
<dbReference type="EMBL" id="JAPFRD010000002">
    <property type="protein sequence ID" value="MCW8107060.1"/>
    <property type="molecule type" value="Genomic_DNA"/>
</dbReference>
<feature type="active site" description="Acyl-ester intermediate" evidence="16">
    <location>
        <position position="309"/>
    </location>
</feature>
<comment type="pathway">
    <text evidence="16">Cell wall biogenesis; peptidoglycan biosynthesis.</text>
</comment>
<dbReference type="Proteomes" id="UP001142810">
    <property type="component" value="Unassembled WGS sequence"/>
</dbReference>
<evidence type="ECO:0000256" key="9">
    <source>
        <dbReference type="ARBA" id="ARBA00022960"/>
    </source>
</evidence>
<keyword evidence="15 16" id="KW-0961">Cell wall biogenesis/degradation</keyword>
<dbReference type="PANTHER" id="PTHR30627">
    <property type="entry name" value="PEPTIDOGLYCAN D,D-TRANSPEPTIDASE"/>
    <property type="match status" value="1"/>
</dbReference>
<evidence type="ECO:0000256" key="10">
    <source>
        <dbReference type="ARBA" id="ARBA00022984"/>
    </source>
</evidence>
<evidence type="ECO:0000256" key="4">
    <source>
        <dbReference type="ARBA" id="ARBA00022618"/>
    </source>
</evidence>
<name>A0ABT3P2R0_9ALTE</name>
<dbReference type="InterPro" id="IPR036138">
    <property type="entry name" value="PBP_dimer_sf"/>
</dbReference>
<keyword evidence="5 16" id="KW-0121">Carboxypeptidase</keyword>
<keyword evidence="12 16" id="KW-0472">Membrane</keyword>
<keyword evidence="20" id="KW-1185">Reference proteome</keyword>
<comment type="function">
    <text evidence="16">Catalyzes cross-linking of the peptidoglycan cell wall at the division septum.</text>
</comment>
<feature type="domain" description="Penicillin-binding protein dimerisation" evidence="18">
    <location>
        <begin position="71"/>
        <end position="221"/>
    </location>
</feature>
<keyword evidence="2 16" id="KW-1003">Cell membrane</keyword>
<evidence type="ECO:0000256" key="16">
    <source>
        <dbReference type="HAMAP-Rule" id="MF_02080"/>
    </source>
</evidence>
<keyword evidence="13 16" id="KW-0717">Septation</keyword>
<evidence type="ECO:0000313" key="20">
    <source>
        <dbReference type="Proteomes" id="UP001142810"/>
    </source>
</evidence>
<organism evidence="19 20">
    <name type="scientific">Alteromonas aquimaris</name>
    <dbReference type="NCBI Taxonomy" id="2998417"/>
    <lineage>
        <taxon>Bacteria</taxon>
        <taxon>Pseudomonadati</taxon>
        <taxon>Pseudomonadota</taxon>
        <taxon>Gammaproteobacteria</taxon>
        <taxon>Alteromonadales</taxon>
        <taxon>Alteromonadaceae</taxon>
        <taxon>Alteromonas/Salinimonas group</taxon>
        <taxon>Alteromonas</taxon>
    </lineage>
</organism>
<dbReference type="InterPro" id="IPR001460">
    <property type="entry name" value="PCN-bd_Tpept"/>
</dbReference>
<evidence type="ECO:0000256" key="5">
    <source>
        <dbReference type="ARBA" id="ARBA00022645"/>
    </source>
</evidence>
<dbReference type="SUPFAM" id="SSF56601">
    <property type="entry name" value="beta-lactamase/transpeptidase-like"/>
    <property type="match status" value="1"/>
</dbReference>
<evidence type="ECO:0000256" key="7">
    <source>
        <dbReference type="ARBA" id="ARBA00022692"/>
    </source>
</evidence>
<feature type="domain" description="Penicillin-binding protein transpeptidase" evidence="17">
    <location>
        <begin position="263"/>
        <end position="561"/>
    </location>
</feature>
<keyword evidence="7 16" id="KW-0812">Transmembrane</keyword>
<comment type="subcellular location">
    <subcellularLocation>
        <location evidence="16">Cell inner membrane</location>
        <topology evidence="16">Single-pass membrane protein</topology>
    </subcellularLocation>
    <subcellularLocation>
        <location evidence="1">Membrane</location>
    </subcellularLocation>
</comment>
<evidence type="ECO:0000256" key="2">
    <source>
        <dbReference type="ARBA" id="ARBA00022475"/>
    </source>
</evidence>
<keyword evidence="9 16" id="KW-0133">Cell shape</keyword>
<dbReference type="RefSeq" id="WP_265615761.1">
    <property type="nucleotide sequence ID" value="NZ_JAPFRD010000002.1"/>
</dbReference>
<accession>A0ABT3P2R0</accession>
<proteinExistence type="inferred from homology"/>
<dbReference type="InterPro" id="IPR012338">
    <property type="entry name" value="Beta-lactam/transpept-like"/>
</dbReference>
<comment type="caution">
    <text evidence="19">The sequence shown here is derived from an EMBL/GenBank/DDBJ whole genome shotgun (WGS) entry which is preliminary data.</text>
</comment>
<dbReference type="Gene3D" id="3.90.1310.10">
    <property type="entry name" value="Penicillin-binding protein 2a (Domain 2)"/>
    <property type="match status" value="1"/>
</dbReference>
<dbReference type="InterPro" id="IPR050515">
    <property type="entry name" value="Beta-lactam/transpept"/>
</dbReference>
<dbReference type="HAMAP" id="MF_02080">
    <property type="entry name" value="FtsI_transpept"/>
    <property type="match status" value="1"/>
</dbReference>
<dbReference type="Gene3D" id="1.10.150.770">
    <property type="match status" value="1"/>
</dbReference>